<dbReference type="InterPro" id="IPR007213">
    <property type="entry name" value="Ppm1/Ppm2/Tcmp"/>
</dbReference>
<evidence type="ECO:0000313" key="7">
    <source>
        <dbReference type="EMBL" id="MBU3066941.1"/>
    </source>
</evidence>
<name>A0ABS6BBV6_9NOCA</name>
<keyword evidence="4 7" id="KW-0808">Transferase</keyword>
<comment type="caution">
    <text evidence="7">The sequence shown here is derived from an EMBL/GenBank/DDBJ whole genome shotgun (WGS) entry which is preliminary data.</text>
</comment>
<sequence>MRARETQRPDALFRDPYAEKLVDAAGSGWSRVLRGEVDVNSVRAGAYGPLGGFMTARTVYFDEYFTAAAQSGIGQFAILASGLDARAYRLEWPTGAVVFEVDQPKVLEFKDRVLAADTPRADRRGVAEDLRNDWPQALRDNGFDPTRPTAWLTEGLLRYLPPEAQDRLFENIAELSAPGSRIALNMGMGTRTRSAEEREMRQRVLAEAGITMDIDGLWYPSEGRTDPRDWFTDHGWMVSQADPITLLTDRGREVPDSVHEDLRRHILMTAVRP</sequence>
<dbReference type="EC" id="2.1.1.-" evidence="6"/>
<dbReference type="NCBIfam" id="TIGR00027">
    <property type="entry name" value="mthyl_TIGR00027"/>
    <property type="match status" value="1"/>
</dbReference>
<proteinExistence type="inferred from homology"/>
<comment type="function">
    <text evidence="1 6">Exhibits S-adenosyl-L-methionine-dependent methyltransferase activity.</text>
</comment>
<evidence type="ECO:0000256" key="6">
    <source>
        <dbReference type="RuleBase" id="RU362030"/>
    </source>
</evidence>
<evidence type="ECO:0000256" key="3">
    <source>
        <dbReference type="ARBA" id="ARBA00022603"/>
    </source>
</evidence>
<dbReference type="SUPFAM" id="SSF53335">
    <property type="entry name" value="S-adenosyl-L-methionine-dependent methyltransferases"/>
    <property type="match status" value="1"/>
</dbReference>
<reference evidence="7 8" key="1">
    <citation type="submission" date="2021-06" db="EMBL/GenBank/DDBJ databases">
        <title>Actinomycetes sequencing.</title>
        <authorList>
            <person name="Shan Q."/>
        </authorList>
    </citation>
    <scope>NUCLEOTIDE SEQUENCE [LARGE SCALE GENOMIC DNA]</scope>
    <source>
        <strain evidence="7 8">NEAU-G5</strain>
    </source>
</reference>
<evidence type="ECO:0000256" key="2">
    <source>
        <dbReference type="ARBA" id="ARBA00008138"/>
    </source>
</evidence>
<keyword evidence="8" id="KW-1185">Reference proteome</keyword>
<dbReference type="Gene3D" id="3.40.50.150">
    <property type="entry name" value="Vaccinia Virus protein VP39"/>
    <property type="match status" value="1"/>
</dbReference>
<dbReference type="PANTHER" id="PTHR43619:SF2">
    <property type="entry name" value="S-ADENOSYL-L-METHIONINE-DEPENDENT METHYLTRANSFERASES SUPERFAMILY PROTEIN"/>
    <property type="match status" value="1"/>
</dbReference>
<accession>A0ABS6BBV6</accession>
<dbReference type="InterPro" id="IPR029063">
    <property type="entry name" value="SAM-dependent_MTases_sf"/>
</dbReference>
<gene>
    <name evidence="7" type="ORF">KO481_36145</name>
</gene>
<dbReference type="InterPro" id="IPR011610">
    <property type="entry name" value="SAM_mthyl_Trfase_ML2640-like"/>
</dbReference>
<keyword evidence="3 6" id="KW-0489">Methyltransferase</keyword>
<dbReference type="GO" id="GO:0008168">
    <property type="term" value="F:methyltransferase activity"/>
    <property type="evidence" value="ECO:0007669"/>
    <property type="project" value="UniProtKB-KW"/>
</dbReference>
<evidence type="ECO:0000256" key="5">
    <source>
        <dbReference type="ARBA" id="ARBA00022691"/>
    </source>
</evidence>
<dbReference type="Proteomes" id="UP000733379">
    <property type="component" value="Unassembled WGS sequence"/>
</dbReference>
<comment type="similarity">
    <text evidence="2 6">Belongs to the UPF0677 family.</text>
</comment>
<dbReference type="EMBL" id="JAHKNI010000017">
    <property type="protein sequence ID" value="MBU3066941.1"/>
    <property type="molecule type" value="Genomic_DNA"/>
</dbReference>
<protein>
    <recommendedName>
        <fullName evidence="6">S-adenosyl-L-methionine-dependent methyltransferase</fullName>
        <ecNumber evidence="6">2.1.1.-</ecNumber>
    </recommendedName>
</protein>
<dbReference type="Pfam" id="PF04072">
    <property type="entry name" value="LCM"/>
    <property type="match status" value="1"/>
</dbReference>
<evidence type="ECO:0000256" key="4">
    <source>
        <dbReference type="ARBA" id="ARBA00022679"/>
    </source>
</evidence>
<organism evidence="7 8">
    <name type="scientific">Nocardia albiluteola</name>
    <dbReference type="NCBI Taxonomy" id="2842303"/>
    <lineage>
        <taxon>Bacteria</taxon>
        <taxon>Bacillati</taxon>
        <taxon>Actinomycetota</taxon>
        <taxon>Actinomycetes</taxon>
        <taxon>Mycobacteriales</taxon>
        <taxon>Nocardiaceae</taxon>
        <taxon>Nocardia</taxon>
    </lineage>
</organism>
<evidence type="ECO:0000313" key="8">
    <source>
        <dbReference type="Proteomes" id="UP000733379"/>
    </source>
</evidence>
<dbReference type="PANTHER" id="PTHR43619">
    <property type="entry name" value="S-ADENOSYL-L-METHIONINE-DEPENDENT METHYLTRANSFERASE YKTD-RELATED"/>
    <property type="match status" value="1"/>
</dbReference>
<dbReference type="GO" id="GO:0032259">
    <property type="term" value="P:methylation"/>
    <property type="evidence" value="ECO:0007669"/>
    <property type="project" value="UniProtKB-KW"/>
</dbReference>
<keyword evidence="5 6" id="KW-0949">S-adenosyl-L-methionine</keyword>
<evidence type="ECO:0000256" key="1">
    <source>
        <dbReference type="ARBA" id="ARBA00003907"/>
    </source>
</evidence>